<dbReference type="VEuPathDB" id="VectorBase:PPAPM1_008141"/>
<evidence type="ECO:0000256" key="1">
    <source>
        <dbReference type="SAM" id="MobiDB-lite"/>
    </source>
</evidence>
<feature type="compositionally biased region" description="Basic and acidic residues" evidence="1">
    <location>
        <begin position="1"/>
        <end position="18"/>
    </location>
</feature>
<dbReference type="EMBL" id="AJVK01014515">
    <property type="status" value="NOT_ANNOTATED_CDS"/>
    <property type="molecule type" value="Genomic_DNA"/>
</dbReference>
<dbReference type="Proteomes" id="UP000092462">
    <property type="component" value="Unassembled WGS sequence"/>
</dbReference>
<dbReference type="EMBL" id="AJVK01014514">
    <property type="status" value="NOT_ANNOTATED_CDS"/>
    <property type="molecule type" value="Genomic_DNA"/>
</dbReference>
<reference evidence="2" key="1">
    <citation type="submission" date="2022-08" db="UniProtKB">
        <authorList>
            <consortium name="EnsemblMetazoa"/>
        </authorList>
    </citation>
    <scope>IDENTIFICATION</scope>
    <source>
        <strain evidence="2">Israel</strain>
    </source>
</reference>
<protein>
    <submittedName>
        <fullName evidence="2">Uncharacterized protein</fullName>
    </submittedName>
</protein>
<evidence type="ECO:0000313" key="3">
    <source>
        <dbReference type="Proteomes" id="UP000092462"/>
    </source>
</evidence>
<feature type="region of interest" description="Disordered" evidence="1">
    <location>
        <begin position="124"/>
        <end position="173"/>
    </location>
</feature>
<dbReference type="EMBL" id="AJVK01014513">
    <property type="status" value="NOT_ANNOTATED_CDS"/>
    <property type="molecule type" value="Genomic_DNA"/>
</dbReference>
<accession>A0A1B0DDJ1</accession>
<dbReference type="AlphaFoldDB" id="A0A1B0DDJ1"/>
<feature type="region of interest" description="Disordered" evidence="1">
    <location>
        <begin position="1"/>
        <end position="95"/>
    </location>
</feature>
<proteinExistence type="predicted"/>
<sequence>MDRKNKVNKKHSEEKDAASESIMPGNALDKNESGVNCLGKRKKSSRSRQVSGRSSTNWSLDQWLENCMHPDSGISNSTPSAGSLILSRENNSSPRIFPTMSQVYSANVYEPVFNHIPLNFSTPDSAAAKNGPSTSSHAHSSDLGSPANEHERENAPKSLQENLQGSAAEMEKN</sequence>
<name>A0A1B0DDJ1_PHLPP</name>
<keyword evidence="3" id="KW-1185">Reference proteome</keyword>
<dbReference type="VEuPathDB" id="VectorBase:PPAI005962"/>
<dbReference type="EnsemblMetazoa" id="PPAI005962-RA">
    <property type="protein sequence ID" value="PPAI005962-PA"/>
    <property type="gene ID" value="PPAI005962"/>
</dbReference>
<organism evidence="2 3">
    <name type="scientific">Phlebotomus papatasi</name>
    <name type="common">Sandfly</name>
    <dbReference type="NCBI Taxonomy" id="29031"/>
    <lineage>
        <taxon>Eukaryota</taxon>
        <taxon>Metazoa</taxon>
        <taxon>Ecdysozoa</taxon>
        <taxon>Arthropoda</taxon>
        <taxon>Hexapoda</taxon>
        <taxon>Insecta</taxon>
        <taxon>Pterygota</taxon>
        <taxon>Neoptera</taxon>
        <taxon>Endopterygota</taxon>
        <taxon>Diptera</taxon>
        <taxon>Nematocera</taxon>
        <taxon>Psychodoidea</taxon>
        <taxon>Psychodidae</taxon>
        <taxon>Phlebotomus</taxon>
        <taxon>Phlebotomus</taxon>
    </lineage>
</organism>
<evidence type="ECO:0000313" key="2">
    <source>
        <dbReference type="EnsemblMetazoa" id="PPAI005962-PA"/>
    </source>
</evidence>